<organism evidence="1">
    <name type="scientific">Anguilla anguilla</name>
    <name type="common">European freshwater eel</name>
    <name type="synonym">Muraena anguilla</name>
    <dbReference type="NCBI Taxonomy" id="7936"/>
    <lineage>
        <taxon>Eukaryota</taxon>
        <taxon>Metazoa</taxon>
        <taxon>Chordata</taxon>
        <taxon>Craniata</taxon>
        <taxon>Vertebrata</taxon>
        <taxon>Euteleostomi</taxon>
        <taxon>Actinopterygii</taxon>
        <taxon>Neopterygii</taxon>
        <taxon>Teleostei</taxon>
        <taxon>Anguilliformes</taxon>
        <taxon>Anguillidae</taxon>
        <taxon>Anguilla</taxon>
    </lineage>
</organism>
<reference evidence="1" key="2">
    <citation type="journal article" date="2015" name="Fish Shellfish Immunol.">
        <title>Early steps in the European eel (Anguilla anguilla)-Vibrio vulnificus interaction in the gills: Role of the RtxA13 toxin.</title>
        <authorList>
            <person name="Callol A."/>
            <person name="Pajuelo D."/>
            <person name="Ebbesson L."/>
            <person name="Teles M."/>
            <person name="MacKenzie S."/>
            <person name="Amaro C."/>
        </authorList>
    </citation>
    <scope>NUCLEOTIDE SEQUENCE</scope>
</reference>
<accession>A0A0E9XHF8</accession>
<protein>
    <submittedName>
        <fullName evidence="1">Uncharacterized protein</fullName>
    </submittedName>
</protein>
<dbReference type="EMBL" id="GBXM01007332">
    <property type="protein sequence ID" value="JAI01246.1"/>
    <property type="molecule type" value="Transcribed_RNA"/>
</dbReference>
<name>A0A0E9XHF8_ANGAN</name>
<dbReference type="AlphaFoldDB" id="A0A0E9XHF8"/>
<sequence length="71" mass="8294">MMEIIQHHKKNGSIVLLASGNYGMQERNQVGANTHTTQDNLSIDNRLFYQELMFLIPLKSPLIHWIKKHYS</sequence>
<reference evidence="1" key="1">
    <citation type="submission" date="2014-11" db="EMBL/GenBank/DDBJ databases">
        <authorList>
            <person name="Amaro Gonzalez C."/>
        </authorList>
    </citation>
    <scope>NUCLEOTIDE SEQUENCE</scope>
</reference>
<evidence type="ECO:0000313" key="1">
    <source>
        <dbReference type="EMBL" id="JAI01246.1"/>
    </source>
</evidence>
<proteinExistence type="predicted"/>